<evidence type="ECO:0000313" key="10">
    <source>
        <dbReference type="EMBL" id="RDU62610.1"/>
    </source>
</evidence>
<organism evidence="10 11">
    <name type="scientific">Helicobacter didelphidarum</name>
    <dbReference type="NCBI Taxonomy" id="2040648"/>
    <lineage>
        <taxon>Bacteria</taxon>
        <taxon>Pseudomonadati</taxon>
        <taxon>Campylobacterota</taxon>
        <taxon>Epsilonproteobacteria</taxon>
        <taxon>Campylobacterales</taxon>
        <taxon>Helicobacteraceae</taxon>
        <taxon>Helicobacter</taxon>
    </lineage>
</organism>
<comment type="similarity">
    <text evidence="1 7">Belongs to the transcriptional regulatory CopG/NikR family.</text>
</comment>
<dbReference type="SUPFAM" id="SSF55021">
    <property type="entry name" value="ACT-like"/>
    <property type="match status" value="1"/>
</dbReference>
<dbReference type="EMBL" id="NXLQ01000030">
    <property type="protein sequence ID" value="RDU62610.1"/>
    <property type="molecule type" value="Genomic_DNA"/>
</dbReference>
<evidence type="ECO:0000256" key="3">
    <source>
        <dbReference type="ARBA" id="ARBA00022723"/>
    </source>
</evidence>
<evidence type="ECO:0000256" key="7">
    <source>
        <dbReference type="HAMAP-Rule" id="MF_00476"/>
    </source>
</evidence>
<dbReference type="InterPro" id="IPR013321">
    <property type="entry name" value="Arc_rbn_hlx_hlx"/>
</dbReference>
<name>A0A3D8IBV8_9HELI</name>
<evidence type="ECO:0000313" key="11">
    <source>
        <dbReference type="Proteomes" id="UP000256379"/>
    </source>
</evidence>
<dbReference type="InterPro" id="IPR002145">
    <property type="entry name" value="CopG"/>
</dbReference>
<dbReference type="NCBIfam" id="NF002169">
    <property type="entry name" value="PRK01002.1"/>
    <property type="match status" value="1"/>
</dbReference>
<reference evidence="10 11" key="1">
    <citation type="submission" date="2018-04" db="EMBL/GenBank/DDBJ databases">
        <title>Novel Campyloabacter and Helicobacter Species and Strains.</title>
        <authorList>
            <person name="Mannion A.J."/>
            <person name="Shen Z."/>
            <person name="Fox J.G."/>
        </authorList>
    </citation>
    <scope>NUCLEOTIDE SEQUENCE [LARGE SCALE GENOMIC DNA]</scope>
    <source>
        <strain evidence="10 11">MIT 17-337</strain>
    </source>
</reference>
<dbReference type="AlphaFoldDB" id="A0A3D8IBV8"/>
<dbReference type="InterPro" id="IPR022988">
    <property type="entry name" value="Ni_resp_reg_NikR"/>
</dbReference>
<sequence length="152" mass="17321">MQDKVKNNKDSIIRFSVSLPATLLEELDYKITQNGYTSRSELVRDMIREKIVDEKWEKGEGEGTEEYLGVLVIIYDHHQNGLNQKMNKIQHESESVEVLCTTHIHIDHHNCLETLILCGNQPGIEKISIEIAGLLGVKFAKLTRTASFKESI</sequence>
<dbReference type="RefSeq" id="WP_115543716.1">
    <property type="nucleotide sequence ID" value="NZ_NXLQ01000030.1"/>
</dbReference>
<feature type="binding site" evidence="7">
    <location>
        <position position="91"/>
    </location>
    <ligand>
        <name>Ni(2+)</name>
        <dbReference type="ChEBI" id="CHEBI:49786"/>
    </ligand>
</feature>
<evidence type="ECO:0000256" key="6">
    <source>
        <dbReference type="ARBA" id="ARBA00023163"/>
    </source>
</evidence>
<protein>
    <recommendedName>
        <fullName evidence="7">Putative nickel-responsive regulator</fullName>
    </recommendedName>
</protein>
<dbReference type="InterPro" id="IPR050192">
    <property type="entry name" value="CopG/NikR_regulator"/>
</dbReference>
<gene>
    <name evidence="10" type="ORF">CQA53_09235</name>
</gene>
<dbReference type="GO" id="GO:0016151">
    <property type="term" value="F:nickel cation binding"/>
    <property type="evidence" value="ECO:0007669"/>
    <property type="project" value="UniProtKB-UniRule"/>
</dbReference>
<dbReference type="InterPro" id="IPR045865">
    <property type="entry name" value="ACT-like_dom_sf"/>
</dbReference>
<dbReference type="Pfam" id="PF08753">
    <property type="entry name" value="NikR_C"/>
    <property type="match status" value="1"/>
</dbReference>
<dbReference type="OrthoDB" id="9806294at2"/>
<evidence type="ECO:0000256" key="5">
    <source>
        <dbReference type="ARBA" id="ARBA00023125"/>
    </source>
</evidence>
<feature type="domain" description="Transcription factor NikR nickel binding C-terminal" evidence="9">
    <location>
        <begin position="69"/>
        <end position="144"/>
    </location>
</feature>
<dbReference type="Gene3D" id="3.30.70.1150">
    <property type="entry name" value="ACT-like. Chain A, domain 2"/>
    <property type="match status" value="1"/>
</dbReference>
<comment type="function">
    <text evidence="7">Transcriptional regulator.</text>
</comment>
<dbReference type="PANTHER" id="PTHR34719">
    <property type="entry name" value="NICKEL-RESPONSIVE REGULATOR"/>
    <property type="match status" value="1"/>
</dbReference>
<accession>A0A3D8IBV8</accession>
<dbReference type="InterPro" id="IPR027271">
    <property type="entry name" value="Acetolactate_synth/TF_NikR_C"/>
</dbReference>
<evidence type="ECO:0000256" key="4">
    <source>
        <dbReference type="ARBA" id="ARBA00023015"/>
    </source>
</evidence>
<comment type="cofactor">
    <cofactor evidence="7">
        <name>Ni(2+)</name>
        <dbReference type="ChEBI" id="CHEBI:49786"/>
    </cofactor>
    <text evidence="7">Binds 1 nickel ion per subunit.</text>
</comment>
<feature type="binding site" evidence="7">
    <location>
        <position position="111"/>
    </location>
    <ligand>
        <name>Ni(2+)</name>
        <dbReference type="ChEBI" id="CHEBI:49786"/>
    </ligand>
</feature>
<feature type="binding site" evidence="7">
    <location>
        <position position="105"/>
    </location>
    <ligand>
        <name>Ni(2+)</name>
        <dbReference type="ChEBI" id="CHEBI:49786"/>
    </ligand>
</feature>
<keyword evidence="5 7" id="KW-0238">DNA-binding</keyword>
<dbReference type="GO" id="GO:0003700">
    <property type="term" value="F:DNA-binding transcription factor activity"/>
    <property type="evidence" value="ECO:0007669"/>
    <property type="project" value="UniProtKB-UniRule"/>
</dbReference>
<feature type="binding site" evidence="7">
    <location>
        <position position="103"/>
    </location>
    <ligand>
        <name>Ni(2+)</name>
        <dbReference type="ChEBI" id="CHEBI:49786"/>
    </ligand>
</feature>
<dbReference type="Gene3D" id="1.10.1220.10">
    <property type="entry name" value="Met repressor-like"/>
    <property type="match status" value="1"/>
</dbReference>
<keyword evidence="6 7" id="KW-0804">Transcription</keyword>
<comment type="caution">
    <text evidence="10">The sequence shown here is derived from an EMBL/GenBank/DDBJ whole genome shotgun (WGS) entry which is preliminary data.</text>
</comment>
<dbReference type="InterPro" id="IPR014864">
    <property type="entry name" value="TF_NikR_Ni-bd_C"/>
</dbReference>
<dbReference type="SUPFAM" id="SSF47598">
    <property type="entry name" value="Ribbon-helix-helix"/>
    <property type="match status" value="1"/>
</dbReference>
<dbReference type="GO" id="GO:0003677">
    <property type="term" value="F:DNA binding"/>
    <property type="evidence" value="ECO:0007669"/>
    <property type="project" value="UniProtKB-KW"/>
</dbReference>
<dbReference type="NCBIfam" id="NF003381">
    <property type="entry name" value="PRK04460.1"/>
    <property type="match status" value="1"/>
</dbReference>
<dbReference type="CDD" id="cd22231">
    <property type="entry name" value="RHH_NikR_HicB-like"/>
    <property type="match status" value="1"/>
</dbReference>
<dbReference type="HAMAP" id="MF_00476">
    <property type="entry name" value="NikR"/>
    <property type="match status" value="1"/>
</dbReference>
<feature type="domain" description="Ribbon-helix-helix protein CopG" evidence="8">
    <location>
        <begin position="14"/>
        <end position="52"/>
    </location>
</feature>
<dbReference type="NCBIfam" id="NF001884">
    <property type="entry name" value="PRK00630.1"/>
    <property type="match status" value="1"/>
</dbReference>
<keyword evidence="2 7" id="KW-0533">Nickel</keyword>
<dbReference type="GO" id="GO:0010045">
    <property type="term" value="P:response to nickel cation"/>
    <property type="evidence" value="ECO:0007669"/>
    <property type="project" value="InterPro"/>
</dbReference>
<keyword evidence="4 7" id="KW-0805">Transcription regulation</keyword>
<evidence type="ECO:0000259" key="9">
    <source>
        <dbReference type="Pfam" id="PF08753"/>
    </source>
</evidence>
<keyword evidence="3 7" id="KW-0479">Metal-binding</keyword>
<dbReference type="Pfam" id="PF01402">
    <property type="entry name" value="RHH_1"/>
    <property type="match status" value="1"/>
</dbReference>
<dbReference type="PANTHER" id="PTHR34719:SF2">
    <property type="entry name" value="NICKEL-RESPONSIVE REGULATOR"/>
    <property type="match status" value="1"/>
</dbReference>
<dbReference type="InterPro" id="IPR010985">
    <property type="entry name" value="Ribbon_hlx_hlx"/>
</dbReference>
<dbReference type="Proteomes" id="UP000256379">
    <property type="component" value="Unassembled WGS sequence"/>
</dbReference>
<evidence type="ECO:0000259" key="8">
    <source>
        <dbReference type="Pfam" id="PF01402"/>
    </source>
</evidence>
<evidence type="ECO:0000256" key="1">
    <source>
        <dbReference type="ARBA" id="ARBA00008478"/>
    </source>
</evidence>
<proteinExistence type="inferred from homology"/>
<dbReference type="NCBIfam" id="NF002815">
    <property type="entry name" value="PRK02967.1"/>
    <property type="match status" value="1"/>
</dbReference>
<keyword evidence="11" id="KW-1185">Reference proteome</keyword>
<evidence type="ECO:0000256" key="2">
    <source>
        <dbReference type="ARBA" id="ARBA00022596"/>
    </source>
</evidence>